<name>A0A4R3JWT1_9PROT</name>
<dbReference type="GO" id="GO:0016020">
    <property type="term" value="C:membrane"/>
    <property type="evidence" value="ECO:0007669"/>
    <property type="project" value="UniProtKB-SubCell"/>
</dbReference>
<organism evidence="9 10">
    <name type="scientific">Sulfuritortus calidifontis</name>
    <dbReference type="NCBI Taxonomy" id="1914471"/>
    <lineage>
        <taxon>Bacteria</taxon>
        <taxon>Pseudomonadati</taxon>
        <taxon>Pseudomonadota</taxon>
        <taxon>Betaproteobacteria</taxon>
        <taxon>Nitrosomonadales</taxon>
        <taxon>Thiobacillaceae</taxon>
        <taxon>Sulfuritortus</taxon>
    </lineage>
</organism>
<dbReference type="Pfam" id="PF04577">
    <property type="entry name" value="Glyco_transf_61"/>
    <property type="match status" value="1"/>
</dbReference>
<feature type="domain" description="Glycosyltransferase 61 catalytic" evidence="8">
    <location>
        <begin position="138"/>
        <end position="300"/>
    </location>
</feature>
<evidence type="ECO:0000259" key="8">
    <source>
        <dbReference type="Pfam" id="PF04577"/>
    </source>
</evidence>
<evidence type="ECO:0000313" key="10">
    <source>
        <dbReference type="Proteomes" id="UP000295135"/>
    </source>
</evidence>
<evidence type="ECO:0000256" key="3">
    <source>
        <dbReference type="ARBA" id="ARBA00022679"/>
    </source>
</evidence>
<comment type="subcellular location">
    <subcellularLocation>
        <location evidence="1">Membrane</location>
        <topology evidence="1">Single-pass membrane protein</topology>
    </subcellularLocation>
</comment>
<keyword evidence="3" id="KW-0808">Transferase</keyword>
<keyword evidence="5" id="KW-1133">Transmembrane helix</keyword>
<evidence type="ECO:0000313" key="9">
    <source>
        <dbReference type="EMBL" id="TCS71312.1"/>
    </source>
</evidence>
<evidence type="ECO:0000256" key="7">
    <source>
        <dbReference type="ARBA" id="ARBA00023180"/>
    </source>
</evidence>
<dbReference type="PANTHER" id="PTHR20961:SF38">
    <property type="entry name" value="PROTEIN O-LINKED-MANNOSE BETA-1,4-N-ACETYLGLUCOSAMINYLTRANSFERASE 2"/>
    <property type="match status" value="1"/>
</dbReference>
<dbReference type="InterPro" id="IPR049625">
    <property type="entry name" value="Glyco_transf_61_cat"/>
</dbReference>
<keyword evidence="10" id="KW-1185">Reference proteome</keyword>
<gene>
    <name evidence="9" type="ORF">EDC61_11038</name>
</gene>
<accession>A0A4R3JWT1</accession>
<reference evidence="9 10" key="1">
    <citation type="submission" date="2019-03" db="EMBL/GenBank/DDBJ databases">
        <title>Genomic Encyclopedia of Type Strains, Phase IV (KMG-IV): sequencing the most valuable type-strain genomes for metagenomic binning, comparative biology and taxonomic classification.</title>
        <authorList>
            <person name="Goeker M."/>
        </authorList>
    </citation>
    <scope>NUCLEOTIDE SEQUENCE [LARGE SCALE GENOMIC DNA]</scope>
    <source>
        <strain evidence="9 10">DSM 103923</strain>
    </source>
</reference>
<dbReference type="Proteomes" id="UP000295135">
    <property type="component" value="Unassembled WGS sequence"/>
</dbReference>
<evidence type="ECO:0000256" key="1">
    <source>
        <dbReference type="ARBA" id="ARBA00004167"/>
    </source>
</evidence>
<dbReference type="InterPro" id="IPR007657">
    <property type="entry name" value="Glycosyltransferase_61"/>
</dbReference>
<proteinExistence type="predicted"/>
<sequence>MANPYTKPLHLVRKRIVRWAEHGLMPAIERESAAQLIHHESRQKDWGVDLPDLPEHIQALYRVWQTDPDESWVRLYRGPATLDPVAGLVFVRGRVVWGSTDARPRVRERSPKWQVHWGGDHRRFDAVISLRSIFETNYFHYLNDVLPKLRLAEQLGLPESIPVVVSERLAACRFFADTVRLGFFGGRQVIVQGAREAIAAKEIYVPSDFDCDRVAYDWLCDRLGAGCHADKGGAIYVHRGASSPNRRGYRNEAEVFRLMARHGVRVVDPAEYSLAEQIDLFSRAGLVIGPHGAGLVNLLFRRGPGDLLELFNPNIGTPHYYLIARLRGLGYRWRYNLSPQGKENVASSEMDIAAVELALKELMG</sequence>
<dbReference type="AlphaFoldDB" id="A0A4R3JWT1"/>
<evidence type="ECO:0000256" key="4">
    <source>
        <dbReference type="ARBA" id="ARBA00022692"/>
    </source>
</evidence>
<dbReference type="PANTHER" id="PTHR20961">
    <property type="entry name" value="GLYCOSYLTRANSFERASE"/>
    <property type="match status" value="1"/>
</dbReference>
<keyword evidence="2" id="KW-0328">Glycosyltransferase</keyword>
<keyword evidence="7" id="KW-0325">Glycoprotein</keyword>
<keyword evidence="6" id="KW-0472">Membrane</keyword>
<dbReference type="OrthoDB" id="288504at2"/>
<dbReference type="EMBL" id="SLZY01000010">
    <property type="protein sequence ID" value="TCS71312.1"/>
    <property type="molecule type" value="Genomic_DNA"/>
</dbReference>
<comment type="caution">
    <text evidence="9">The sequence shown here is derived from an EMBL/GenBank/DDBJ whole genome shotgun (WGS) entry which is preliminary data.</text>
</comment>
<evidence type="ECO:0000256" key="6">
    <source>
        <dbReference type="ARBA" id="ARBA00023136"/>
    </source>
</evidence>
<protein>
    <submittedName>
        <fullName evidence="9">Uncharacterized protein DUF563</fullName>
    </submittedName>
</protein>
<dbReference type="RefSeq" id="WP_126463213.1">
    <property type="nucleotide sequence ID" value="NZ_AP018721.1"/>
</dbReference>
<keyword evidence="4" id="KW-0812">Transmembrane</keyword>
<evidence type="ECO:0000256" key="2">
    <source>
        <dbReference type="ARBA" id="ARBA00022676"/>
    </source>
</evidence>
<dbReference type="GO" id="GO:0016757">
    <property type="term" value="F:glycosyltransferase activity"/>
    <property type="evidence" value="ECO:0007669"/>
    <property type="project" value="UniProtKB-KW"/>
</dbReference>
<evidence type="ECO:0000256" key="5">
    <source>
        <dbReference type="ARBA" id="ARBA00022989"/>
    </source>
</evidence>